<evidence type="ECO:0000256" key="3">
    <source>
        <dbReference type="SAM" id="Phobius"/>
    </source>
</evidence>
<dbReference type="CTD" id="335881"/>
<dbReference type="InterPro" id="IPR036770">
    <property type="entry name" value="Ankyrin_rpt-contain_sf"/>
</dbReference>
<feature type="compositionally biased region" description="Basic and acidic residues" evidence="2">
    <location>
        <begin position="1369"/>
        <end position="1384"/>
    </location>
</feature>
<feature type="region of interest" description="Disordered" evidence="2">
    <location>
        <begin position="1356"/>
        <end position="1397"/>
    </location>
</feature>
<name>A0A3B1KI43_ASTMX</name>
<dbReference type="InterPro" id="IPR002110">
    <property type="entry name" value="Ankyrin_rpt"/>
</dbReference>
<feature type="compositionally biased region" description="Polar residues" evidence="2">
    <location>
        <begin position="1512"/>
        <end position="1525"/>
    </location>
</feature>
<accession>A0A3B1KI43</accession>
<dbReference type="SMART" id="SM00248">
    <property type="entry name" value="ANK"/>
    <property type="match status" value="11"/>
</dbReference>
<feature type="region of interest" description="Disordered" evidence="2">
    <location>
        <begin position="1235"/>
        <end position="1274"/>
    </location>
</feature>
<dbReference type="InterPro" id="IPR011646">
    <property type="entry name" value="KAP_P-loop"/>
</dbReference>
<dbReference type="InterPro" id="IPR052771">
    <property type="entry name" value="Neurotrophin_sig_adaptor"/>
</dbReference>
<feature type="compositionally biased region" description="Low complexity" evidence="2">
    <location>
        <begin position="1639"/>
        <end position="1652"/>
    </location>
</feature>
<feature type="repeat" description="ANK" evidence="1">
    <location>
        <begin position="111"/>
        <end position="143"/>
    </location>
</feature>
<organism evidence="6 7">
    <name type="scientific">Astyanax mexicanus</name>
    <name type="common">Blind cave fish</name>
    <name type="synonym">Astyanax fasciatus mexicanus</name>
    <dbReference type="NCBI Taxonomy" id="7994"/>
    <lineage>
        <taxon>Eukaryota</taxon>
        <taxon>Metazoa</taxon>
        <taxon>Chordata</taxon>
        <taxon>Craniata</taxon>
        <taxon>Vertebrata</taxon>
        <taxon>Euteleostomi</taxon>
        <taxon>Actinopterygii</taxon>
        <taxon>Neopterygii</taxon>
        <taxon>Teleostei</taxon>
        <taxon>Ostariophysi</taxon>
        <taxon>Characiformes</taxon>
        <taxon>Characoidei</taxon>
        <taxon>Acestrorhamphidae</taxon>
        <taxon>Acestrorhamphinae</taxon>
        <taxon>Astyanax</taxon>
    </lineage>
</organism>
<keyword evidence="3" id="KW-0472">Membrane</keyword>
<feature type="region of interest" description="Disordered" evidence="2">
    <location>
        <begin position="1583"/>
        <end position="1653"/>
    </location>
</feature>
<evidence type="ECO:0000259" key="5">
    <source>
        <dbReference type="Pfam" id="PF23307"/>
    </source>
</evidence>
<evidence type="ECO:0000259" key="4">
    <source>
        <dbReference type="Pfam" id="PF07693"/>
    </source>
</evidence>
<feature type="transmembrane region" description="Helical" evidence="3">
    <location>
        <begin position="505"/>
        <end position="525"/>
    </location>
</feature>
<dbReference type="PANTHER" id="PTHR24116">
    <property type="entry name" value="KINASE D-INTERACTING SUBSTRATE OF 220 KDA"/>
    <property type="match status" value="1"/>
</dbReference>
<dbReference type="GeneTree" id="ENSGT00940000156714"/>
<dbReference type="FunFam" id="1.25.40.20:FF:000030">
    <property type="entry name" value="Kinase D-interacting substrate of 220 kDa"/>
    <property type="match status" value="1"/>
</dbReference>
<feature type="repeat" description="ANK" evidence="1">
    <location>
        <begin position="144"/>
        <end position="176"/>
    </location>
</feature>
<dbReference type="Pfam" id="PF00023">
    <property type="entry name" value="Ank"/>
    <property type="match status" value="1"/>
</dbReference>
<feature type="compositionally biased region" description="Basic and acidic residues" evidence="2">
    <location>
        <begin position="1476"/>
        <end position="1511"/>
    </location>
</feature>
<dbReference type="FunFam" id="1.25.40.20:FF:000195">
    <property type="entry name" value="Kinase D-interacting substrate of 220 kDa"/>
    <property type="match status" value="1"/>
</dbReference>
<dbReference type="PRINTS" id="PR01415">
    <property type="entry name" value="ANKYRIN"/>
</dbReference>
<evidence type="ECO:0000256" key="2">
    <source>
        <dbReference type="SAM" id="MobiDB-lite"/>
    </source>
</evidence>
<dbReference type="GO" id="GO:0019887">
    <property type="term" value="F:protein kinase regulator activity"/>
    <property type="evidence" value="ECO:0007669"/>
    <property type="project" value="TreeGrafter"/>
</dbReference>
<keyword evidence="3" id="KW-0812">Transmembrane</keyword>
<sequence length="1692" mass="187243">MDTTTSIKMTTMAIQNLFSYVEEENLAALKAHLEKFKEVDGRSDNGQTPLMLAAEQGSLEIIQELIRRGANVNLDDVDCWSALISAAKEGHVEVVKELLDSSAYIEHRDMGGWTALMWAAYKGRVEVTKVLLENGANPNTTGQYSVYPIIWAAGRGHAEIVKLLLKHDAKVNCSDKYGTTPLIWAARKGHYECVMHLLENGADVDQEGANSMTALIVAVKGGYTEVVKELLKRNPNVNMTDKDGNTALMIAAKEGYTEIVQDLLDAGTYVNIPDRSGDTVLIGAVRGGHVEIVRALLHKYADIDIRGQDNKTALYWAVEKGNATMVRDILQCNPDTETTTKDSETPLIKATKMRNIDIVELLLDKGAKVSAVDKKGDTPLHIAIRGRSRRLAELLLRNPKDGRLLYRPNKAGETPYNIDCSHQKSILTQIFGARHLSPTESDGDMLGYDLYSSALADILSEPTMQPPICVGLYAQWGSGKSFLLKKLEDEMKTFAGQQIEPLFQFSWLVVFLSLMLCGSVALLLGFTVDPKLAIAVSLSLLALLYVFFVVVYFGSRREGESWNWAWVLSTRLARHIGYLELLLKLMFVNPPELPEQTTRALPVRFLFTDYNRLSSVGGETSMAEMIATLSDACEREFGFMASRLFRVFKTEDTQGKKKWKKTCCIPSFVIFLFILVCLITGMALLAIFKVDGENQTVNAILVAMVSVVGLAVLLNCRTWWQVTDSVLNSQRKRLHSAANKMHKLKSEGFMKVLKSEVELMAKMAKTIDSFTQNQTRLVVIIDGLDSCEQDKVLQMLDTVRVLFSKGPFISIFASDPHIIIKAINQNLNSVLRDSNINGHDYMRNIVHLPVFLNSRGLSSAKKMCAPAPANGETGNSEGWHEELDRKLSQHSLSEAAKLGSKTALNRRDTYRRRQMQRSVTRQMSFDLTKLLVTEDWFSDISPQTMRRLLNIVSVTGRLLRANQISFNWDRLASWINLTEQWPYRTSWLILYLEETDGIPDQATLKTIYERISKNIPTTKDVEPLLEIDGDVRSFEVFLSSRTPVLAARDIRTFLPCTVNLDPKLREIIADVRAAREQMNMGGVTYPTLPLHEAGPRPTSIYSQQSSACSPTASYNGPYNPPGVSPQPHSAYYSGMAGPQHPFYNRGTASVVSGAPSVLLSSMNTDMVCERLKVIDGMDQAMLAQYTATIKKANVNGRVLSQCNLDELKKEMSMNFGDWQLFRGTVMEMRHIESQVLHEEAPSEQGSSMVGHGEPVRHRGASGHGAPGNTETSPMYSFNLSFEELSNVGLDEQPRHANPPWMSTTHRTPSMSSLNSQESSNDICKLTDKQQAEYRNAYQEYISSMSQLEAGVAGVEKPVQPHPGQFMHSNSDEKNKDGGDQDGRKSYSKRGGGKPAVDTTDFAAAEAATLDPISEEDEKLDHGSSKSLLGRKTSGEKVGLFQSADLKLKAAGGGLRYQKLTSDDEESEESDNAPLLKDGKKPEPKRAESEERSLAKGKEYLSDGMLDKKDSSDSGVRSNESSPNHSLQDEEADLSQSERTNLIELDEESLARKRGLPNSLSGLQDPTIARMSICSEDQCSLLASSPEESWPSSKNYNLNRTPSNTTLNNNTNAQQANRSRQSGDSANTTTTTTGSEVIVTPGSSINTSSTSTTHNENVRVVHLKRGLNPGDPPEICAVTSDTVSFGEERESIL</sequence>
<dbReference type="PANTHER" id="PTHR24116:SF2">
    <property type="entry name" value="KINASE D-INTERACTING SUBSTRATE OF 220 KDA B"/>
    <property type="match status" value="1"/>
</dbReference>
<evidence type="ECO:0000313" key="6">
    <source>
        <dbReference type="Ensembl" id="ENSAMXP00000054233.1"/>
    </source>
</evidence>
<dbReference type="GeneID" id="103040274"/>
<dbReference type="Gene3D" id="1.25.40.20">
    <property type="entry name" value="Ankyrin repeat-containing domain"/>
    <property type="match status" value="3"/>
</dbReference>
<feature type="compositionally biased region" description="Low complexity" evidence="2">
    <location>
        <begin position="1309"/>
        <end position="1319"/>
    </location>
</feature>
<evidence type="ECO:0000313" key="7">
    <source>
        <dbReference type="Proteomes" id="UP000018467"/>
    </source>
</evidence>
<feature type="repeat" description="ANK" evidence="1">
    <location>
        <begin position="45"/>
        <end position="77"/>
    </location>
</feature>
<reference evidence="6" key="3">
    <citation type="submission" date="2025-08" db="UniProtKB">
        <authorList>
            <consortium name="Ensembl"/>
        </authorList>
    </citation>
    <scope>IDENTIFICATION</scope>
</reference>
<keyword evidence="3" id="KW-1133">Transmembrane helix</keyword>
<feature type="region of interest" description="Disordered" evidence="2">
    <location>
        <begin position="1458"/>
        <end position="1535"/>
    </location>
</feature>
<feature type="compositionally biased region" description="Polar residues" evidence="2">
    <location>
        <begin position="1583"/>
        <end position="1595"/>
    </location>
</feature>
<feature type="transmembrane region" description="Helical" evidence="3">
    <location>
        <begin position="665"/>
        <end position="688"/>
    </location>
</feature>
<feature type="repeat" description="ANK" evidence="1">
    <location>
        <begin position="342"/>
        <end position="374"/>
    </location>
</feature>
<feature type="repeat" description="ANK" evidence="1">
    <location>
        <begin position="210"/>
        <end position="242"/>
    </location>
</feature>
<reference evidence="7" key="1">
    <citation type="submission" date="2013-03" db="EMBL/GenBank/DDBJ databases">
        <authorList>
            <person name="Jeffery W."/>
            <person name="Warren W."/>
            <person name="Wilson R.K."/>
        </authorList>
    </citation>
    <scope>NUCLEOTIDE SEQUENCE</scope>
    <source>
        <strain evidence="7">female</strain>
    </source>
</reference>
<feature type="transmembrane region" description="Helical" evidence="3">
    <location>
        <begin position="532"/>
        <end position="554"/>
    </location>
</feature>
<keyword evidence="7" id="KW-1185">Reference proteome</keyword>
<dbReference type="Ensembl" id="ENSAMXT00000032462.1">
    <property type="protein sequence ID" value="ENSAMXP00000054233.1"/>
    <property type="gene ID" value="ENSAMXG00000004760.2"/>
</dbReference>
<feature type="repeat" description="ANK" evidence="1">
    <location>
        <begin position="177"/>
        <end position="209"/>
    </location>
</feature>
<dbReference type="PROSITE" id="PS50088">
    <property type="entry name" value="ANK_REPEAT"/>
    <property type="match status" value="10"/>
</dbReference>
<feature type="transmembrane region" description="Helical" evidence="3">
    <location>
        <begin position="700"/>
        <end position="720"/>
    </location>
</feature>
<dbReference type="GO" id="GO:0030165">
    <property type="term" value="F:PDZ domain binding"/>
    <property type="evidence" value="ECO:0007669"/>
    <property type="project" value="TreeGrafter"/>
</dbReference>
<dbReference type="Pfam" id="PF12796">
    <property type="entry name" value="Ank_2"/>
    <property type="match status" value="4"/>
</dbReference>
<evidence type="ECO:0000256" key="1">
    <source>
        <dbReference type="PROSITE-ProRule" id="PRU00023"/>
    </source>
</evidence>
<feature type="region of interest" description="Disordered" evidence="2">
    <location>
        <begin position="1409"/>
        <end position="1429"/>
    </location>
</feature>
<dbReference type="Proteomes" id="UP000018467">
    <property type="component" value="Unassembled WGS sequence"/>
</dbReference>
<dbReference type="OrthoDB" id="6084525at2759"/>
<reference evidence="6" key="4">
    <citation type="submission" date="2025-09" db="UniProtKB">
        <authorList>
            <consortium name="Ensembl"/>
        </authorList>
    </citation>
    <scope>IDENTIFICATION</scope>
</reference>
<feature type="region of interest" description="Disordered" evidence="2">
    <location>
        <begin position="1290"/>
        <end position="1321"/>
    </location>
</feature>
<dbReference type="SUPFAM" id="SSF48403">
    <property type="entry name" value="Ankyrin repeat"/>
    <property type="match status" value="1"/>
</dbReference>
<dbReference type="PROSITE" id="PS50297">
    <property type="entry name" value="ANK_REP_REGION"/>
    <property type="match status" value="8"/>
</dbReference>
<feature type="compositionally biased region" description="Low complexity" evidence="2">
    <location>
        <begin position="1596"/>
        <end position="1618"/>
    </location>
</feature>
<dbReference type="InterPro" id="IPR057092">
    <property type="entry name" value="SAM_KIDINS220"/>
</dbReference>
<keyword evidence="1" id="KW-0040">ANK repeat</keyword>
<protein>
    <submittedName>
        <fullName evidence="6">Kinase D-interacting substrate 220b</fullName>
    </submittedName>
</protein>
<reference evidence="7" key="2">
    <citation type="journal article" date="2014" name="Nat. Commun.">
        <title>The cavefish genome reveals candidate genes for eye loss.</title>
        <authorList>
            <person name="McGaugh S.E."/>
            <person name="Gross J.B."/>
            <person name="Aken B."/>
            <person name="Blin M."/>
            <person name="Borowsky R."/>
            <person name="Chalopin D."/>
            <person name="Hinaux H."/>
            <person name="Jeffery W.R."/>
            <person name="Keene A."/>
            <person name="Ma L."/>
            <person name="Minx P."/>
            <person name="Murphy D."/>
            <person name="O'Quin K.E."/>
            <person name="Retaux S."/>
            <person name="Rohner N."/>
            <person name="Searle S.M."/>
            <person name="Stahl B.A."/>
            <person name="Tabin C."/>
            <person name="Volff J.N."/>
            <person name="Yoshizawa M."/>
            <person name="Warren W.C."/>
        </authorList>
    </citation>
    <scope>NUCLEOTIDE SEQUENCE [LARGE SCALE GENOMIC DNA]</scope>
    <source>
        <strain evidence="7">female</strain>
    </source>
</reference>
<feature type="domain" description="KAP NTPase" evidence="4">
    <location>
        <begin position="448"/>
        <end position="958"/>
    </location>
</feature>
<dbReference type="RefSeq" id="XP_007235310.1">
    <property type="nucleotide sequence ID" value="XM_007235248.4"/>
</dbReference>
<dbReference type="Pfam" id="PF23307">
    <property type="entry name" value="SAM_KIDINS220"/>
    <property type="match status" value="1"/>
</dbReference>
<dbReference type="Pfam" id="PF07693">
    <property type="entry name" value="KAP_NTPase"/>
    <property type="match status" value="1"/>
</dbReference>
<feature type="repeat" description="ANK" evidence="1">
    <location>
        <begin position="375"/>
        <end position="398"/>
    </location>
</feature>
<feature type="repeat" description="ANK" evidence="1">
    <location>
        <begin position="276"/>
        <end position="308"/>
    </location>
</feature>
<dbReference type="Bgee" id="ENSAMXG00000004760">
    <property type="expression patterns" value="Expressed in brain and 14 other cell types or tissues"/>
</dbReference>
<feature type="repeat" description="ANK" evidence="1">
    <location>
        <begin position="243"/>
        <end position="275"/>
    </location>
</feature>
<feature type="repeat" description="ANK" evidence="1">
    <location>
        <begin position="78"/>
        <end position="110"/>
    </location>
</feature>
<proteinExistence type="predicted"/>
<feature type="domain" description="Kinase D-interacting substrate of 220 kDa-like SAM" evidence="5">
    <location>
        <begin position="1156"/>
        <end position="1241"/>
    </location>
</feature>